<evidence type="ECO:0000313" key="6">
    <source>
        <dbReference type="Proteomes" id="UP000660611"/>
    </source>
</evidence>
<comment type="caution">
    <text evidence="5">The sequence shown here is derived from an EMBL/GenBank/DDBJ whole genome shotgun (WGS) entry which is preliminary data.</text>
</comment>
<evidence type="ECO:0000259" key="4">
    <source>
        <dbReference type="PROSITE" id="PS50801"/>
    </source>
</evidence>
<dbReference type="AlphaFoldDB" id="A0A919UEM5"/>
<evidence type="ECO:0000256" key="2">
    <source>
        <dbReference type="RuleBase" id="RU003749"/>
    </source>
</evidence>
<evidence type="ECO:0000256" key="1">
    <source>
        <dbReference type="ARBA" id="ARBA00009013"/>
    </source>
</evidence>
<dbReference type="GO" id="GO:0043856">
    <property type="term" value="F:anti-sigma factor antagonist activity"/>
    <property type="evidence" value="ECO:0007669"/>
    <property type="project" value="InterPro"/>
</dbReference>
<sequence length="127" mass="13126">MDVAVTDCADGVVLVAVRGALDIDSAPQLREAMHGALDRGRSRIVVDLGDVDFCDSVGLGTFAYSHNRCVAHGGYLRLAAPSPFLAGLLDTVGLTGRIPVHATVSDALTGAPPAPRPRDPIEDAPPS</sequence>
<accession>A0A919UEM5</accession>
<name>A0A919UEM5_9ACTN</name>
<dbReference type="InterPro" id="IPR036513">
    <property type="entry name" value="STAS_dom_sf"/>
</dbReference>
<gene>
    <name evidence="5" type="ORF">Dsi01nite_068310</name>
</gene>
<feature type="domain" description="STAS" evidence="4">
    <location>
        <begin position="10"/>
        <end position="111"/>
    </location>
</feature>
<dbReference type="PANTHER" id="PTHR33495">
    <property type="entry name" value="ANTI-SIGMA FACTOR ANTAGONIST TM_1081-RELATED-RELATED"/>
    <property type="match status" value="1"/>
</dbReference>
<dbReference type="InterPro" id="IPR002645">
    <property type="entry name" value="STAS_dom"/>
</dbReference>
<dbReference type="CDD" id="cd07043">
    <property type="entry name" value="STAS_anti-anti-sigma_factors"/>
    <property type="match status" value="1"/>
</dbReference>
<evidence type="ECO:0000313" key="5">
    <source>
        <dbReference type="EMBL" id="GIG48790.1"/>
    </source>
</evidence>
<dbReference type="PROSITE" id="PS50801">
    <property type="entry name" value="STAS"/>
    <property type="match status" value="1"/>
</dbReference>
<feature type="region of interest" description="Disordered" evidence="3">
    <location>
        <begin position="105"/>
        <end position="127"/>
    </location>
</feature>
<dbReference type="Proteomes" id="UP000660611">
    <property type="component" value="Unassembled WGS sequence"/>
</dbReference>
<reference evidence="5" key="1">
    <citation type="submission" date="2021-01" db="EMBL/GenBank/DDBJ databases">
        <title>Whole genome shotgun sequence of Dactylosporangium siamense NBRC 106093.</title>
        <authorList>
            <person name="Komaki H."/>
            <person name="Tamura T."/>
        </authorList>
    </citation>
    <scope>NUCLEOTIDE SEQUENCE</scope>
    <source>
        <strain evidence="5">NBRC 106093</strain>
    </source>
</reference>
<dbReference type="EMBL" id="BONQ01000108">
    <property type="protein sequence ID" value="GIG48790.1"/>
    <property type="molecule type" value="Genomic_DNA"/>
</dbReference>
<comment type="similarity">
    <text evidence="1 2">Belongs to the anti-sigma-factor antagonist family.</text>
</comment>
<dbReference type="InterPro" id="IPR003658">
    <property type="entry name" value="Anti-sigma_ant"/>
</dbReference>
<dbReference type="PANTHER" id="PTHR33495:SF2">
    <property type="entry name" value="ANTI-SIGMA FACTOR ANTAGONIST TM_1081-RELATED"/>
    <property type="match status" value="1"/>
</dbReference>
<dbReference type="Pfam" id="PF01740">
    <property type="entry name" value="STAS"/>
    <property type="match status" value="1"/>
</dbReference>
<dbReference type="Gene3D" id="3.30.750.24">
    <property type="entry name" value="STAS domain"/>
    <property type="match status" value="1"/>
</dbReference>
<proteinExistence type="inferred from homology"/>
<keyword evidence="6" id="KW-1185">Reference proteome</keyword>
<organism evidence="5 6">
    <name type="scientific">Dactylosporangium siamense</name>
    <dbReference type="NCBI Taxonomy" id="685454"/>
    <lineage>
        <taxon>Bacteria</taxon>
        <taxon>Bacillati</taxon>
        <taxon>Actinomycetota</taxon>
        <taxon>Actinomycetes</taxon>
        <taxon>Micromonosporales</taxon>
        <taxon>Micromonosporaceae</taxon>
        <taxon>Dactylosporangium</taxon>
    </lineage>
</organism>
<protein>
    <recommendedName>
        <fullName evidence="2">Anti-sigma factor antagonist</fullName>
    </recommendedName>
</protein>
<dbReference type="NCBIfam" id="TIGR00377">
    <property type="entry name" value="ant_ant_sig"/>
    <property type="match status" value="1"/>
</dbReference>
<dbReference type="SUPFAM" id="SSF52091">
    <property type="entry name" value="SpoIIaa-like"/>
    <property type="match status" value="1"/>
</dbReference>
<evidence type="ECO:0000256" key="3">
    <source>
        <dbReference type="SAM" id="MobiDB-lite"/>
    </source>
</evidence>